<proteinExistence type="predicted"/>
<dbReference type="InterPro" id="IPR002048">
    <property type="entry name" value="EF_hand_dom"/>
</dbReference>
<keyword evidence="1" id="KW-0106">Calcium</keyword>
<evidence type="ECO:0000313" key="3">
    <source>
        <dbReference type="EMBL" id="KAF4045884.1"/>
    </source>
</evidence>
<feature type="domain" description="EF-hand" evidence="2">
    <location>
        <begin position="142"/>
        <end position="177"/>
    </location>
</feature>
<dbReference type="InterPro" id="IPR011992">
    <property type="entry name" value="EF-hand-dom_pair"/>
</dbReference>
<dbReference type="AlphaFoldDB" id="A0A833TL88"/>
<dbReference type="SUPFAM" id="SSF47473">
    <property type="entry name" value="EF-hand"/>
    <property type="match status" value="1"/>
</dbReference>
<dbReference type="Gene3D" id="1.10.238.10">
    <property type="entry name" value="EF-hand"/>
    <property type="match status" value="1"/>
</dbReference>
<keyword evidence="4" id="KW-1185">Reference proteome</keyword>
<evidence type="ECO:0000313" key="4">
    <source>
        <dbReference type="Proteomes" id="UP000602510"/>
    </source>
</evidence>
<dbReference type="Pfam" id="PF13499">
    <property type="entry name" value="EF-hand_7"/>
    <property type="match status" value="1"/>
</dbReference>
<accession>A0A833TL88</accession>
<organism evidence="3 4">
    <name type="scientific">Phytophthora infestans</name>
    <name type="common">Potato late blight agent</name>
    <name type="synonym">Botrytis infestans</name>
    <dbReference type="NCBI Taxonomy" id="4787"/>
    <lineage>
        <taxon>Eukaryota</taxon>
        <taxon>Sar</taxon>
        <taxon>Stramenopiles</taxon>
        <taxon>Oomycota</taxon>
        <taxon>Peronosporomycetes</taxon>
        <taxon>Peronosporales</taxon>
        <taxon>Peronosporaceae</taxon>
        <taxon>Phytophthora</taxon>
    </lineage>
</organism>
<protein>
    <submittedName>
        <fullName evidence="3">EF-hand domain pair</fullName>
    </submittedName>
</protein>
<name>A0A833TL88_PHYIN</name>
<dbReference type="CDD" id="cd00051">
    <property type="entry name" value="EFh"/>
    <property type="match status" value="1"/>
</dbReference>
<reference evidence="3" key="1">
    <citation type="submission" date="2020-04" db="EMBL/GenBank/DDBJ databases">
        <title>Hybrid Assembly of Korean Phytophthora infestans isolates.</title>
        <authorList>
            <person name="Prokchorchik M."/>
            <person name="Lee Y."/>
            <person name="Seo J."/>
            <person name="Cho J.-H."/>
            <person name="Park Y.-E."/>
            <person name="Jang D.-C."/>
            <person name="Im J.-S."/>
            <person name="Choi J.-G."/>
            <person name="Park H.-J."/>
            <person name="Lee G.-B."/>
            <person name="Lee Y.-G."/>
            <person name="Hong S.-Y."/>
            <person name="Cho K."/>
            <person name="Sohn K.H."/>
        </authorList>
    </citation>
    <scope>NUCLEOTIDE SEQUENCE</scope>
    <source>
        <strain evidence="3">KR_1_A1</strain>
    </source>
</reference>
<gene>
    <name evidence="3" type="ORF">GN244_ATG01716</name>
</gene>
<dbReference type="SMART" id="SM00054">
    <property type="entry name" value="EFh"/>
    <property type="match status" value="2"/>
</dbReference>
<evidence type="ECO:0000259" key="2">
    <source>
        <dbReference type="PROSITE" id="PS50222"/>
    </source>
</evidence>
<dbReference type="InterPro" id="IPR018247">
    <property type="entry name" value="EF_Hand_1_Ca_BS"/>
</dbReference>
<dbReference type="PROSITE" id="PS00018">
    <property type="entry name" value="EF_HAND_1"/>
    <property type="match status" value="1"/>
</dbReference>
<dbReference type="Proteomes" id="UP000602510">
    <property type="component" value="Unassembled WGS sequence"/>
</dbReference>
<dbReference type="GO" id="GO:0005509">
    <property type="term" value="F:calcium ion binding"/>
    <property type="evidence" value="ECO:0007669"/>
    <property type="project" value="InterPro"/>
</dbReference>
<evidence type="ECO:0000256" key="1">
    <source>
        <dbReference type="ARBA" id="ARBA00022837"/>
    </source>
</evidence>
<feature type="domain" description="EF-hand" evidence="2">
    <location>
        <begin position="178"/>
        <end position="213"/>
    </location>
</feature>
<dbReference type="PROSITE" id="PS50222">
    <property type="entry name" value="EF_HAND_2"/>
    <property type="match status" value="2"/>
</dbReference>
<sequence>MLTLDGNPLGVQGGKALMHASCAPRPNTGSSSTVCQLSLLDCNLHVSAPKMSAATGDEQLHVFNPVDPAGSYVLDLSDAYEHMVAHELLRLAVAKSARFHFTKLEYNASMQRGQGTKLEMVNRCVSPSSAPEELIDTTSSGKYLKPVALLFQRLDEDGSGYVEYSELGNALRSCGLEVSDAQLARLLEKYDYDKSGSVHKREFADLFAPTGVSEEAEVDDDIACMIAKYDLDVEDPQKANGNEDAKIMRLEPCEVGTGAFWQVPDSGQLTADFAHCGGVDSNTGGSTSDTRPADSMLMPDKMLSRFLANASSISRNITEQTEFLHSVLAESGMYLSASQGEHLLTRQGVASSAVRPGRRLPALAKLLPRIVDHREATNLVTRIVDIHNQWLEQLALRRWLGTQLYSVLVGSLTNAYSFDLAREDHQIALQRFALVAQEEKQFSRWRSGRGDTSQSGNWENFRWATLDGEPVLLSSSYILHTLLGPAERSVLPPSKLFFYYGSTTRPPRGTKPLSQRRFEQLVVVLAQHPDDSEISAICGDKEEELPVTPSNEKKRTQALLRWEVLRRFVRAHGATEKRNRNKRRSIAGQTMDRLTNTVGGLQQKLQLLEILVADRWLTSVQAQELVAAFPNAVRARARAACLVFSRIVDLESFIHIFDGLSLEDQEECVKRLGWLNLLDPLQPDRQYPPLNLSIYDERELVQILAQLALNEGTSCWKNATYRPGITSAGDEAASETTECMSVLPPFGWGRTDAVGPESVKHHGAVCFRYQSHQNGEAGVA</sequence>
<dbReference type="EMBL" id="WSZM01000038">
    <property type="protein sequence ID" value="KAF4045884.1"/>
    <property type="molecule type" value="Genomic_DNA"/>
</dbReference>
<comment type="caution">
    <text evidence="3">The sequence shown here is derived from an EMBL/GenBank/DDBJ whole genome shotgun (WGS) entry which is preliminary data.</text>
</comment>